<keyword evidence="3" id="KW-1185">Reference proteome</keyword>
<sequence length="417" mass="45897">MHNTLLRKVILTNAHAGDGGITDDLQTILNVVRLHLGMKVAFISEFTQDKRIFKYVDSADDSVSIKVGDSGPLEESYCKKIAGGELPQLIPDTSLNPISQRLAFTYELSIGAYIGVPIYLPDGELYGAFCCYKHEADPTLAERDLALLRAFSDFASIIIANKLKANRLLKEMEDRVGSILTSQEINILYQPIYNFNKERVTGFEALARFHTTPYRTPDVWFDEAAQVGLGEALELMAVTLALKGLQQLPENIFISINSSPEHILSGAIEAALAYVPAERVILEMTEHARIHDYSALRAALEPLRNRGIRLAIDDAGAGYASFQHILELEADIIKLDISLIHNIHKDPKRHALATSLIAFARATGCEVVAEGIETSDELLALRKLGVHKVQGYFIGHPMPLAEAAKCSLNLAHKQSTG</sequence>
<dbReference type="InterPro" id="IPR035919">
    <property type="entry name" value="EAL_sf"/>
</dbReference>
<feature type="domain" description="EAL" evidence="1">
    <location>
        <begin position="169"/>
        <end position="411"/>
    </location>
</feature>
<gene>
    <name evidence="2" type="ORF">HC757_10110</name>
</gene>
<dbReference type="SUPFAM" id="SSF141868">
    <property type="entry name" value="EAL domain-like"/>
    <property type="match status" value="1"/>
</dbReference>
<reference evidence="2" key="1">
    <citation type="submission" date="2020-04" db="EMBL/GenBank/DDBJ databases">
        <title>Description of Shewanella salipaludis sp. nov., isolated from a salt marsh.</title>
        <authorList>
            <person name="Park S."/>
            <person name="Yoon J.-H."/>
        </authorList>
    </citation>
    <scope>NUCLEOTIDE SEQUENCE</scope>
    <source>
        <strain evidence="2">SHSM-M6</strain>
    </source>
</reference>
<dbReference type="AlphaFoldDB" id="A0A972JJU6"/>
<organism evidence="2 3">
    <name type="scientific">Shewanella salipaludis</name>
    <dbReference type="NCBI Taxonomy" id="2723052"/>
    <lineage>
        <taxon>Bacteria</taxon>
        <taxon>Pseudomonadati</taxon>
        <taxon>Pseudomonadota</taxon>
        <taxon>Gammaproteobacteria</taxon>
        <taxon>Alteromonadales</taxon>
        <taxon>Shewanellaceae</taxon>
        <taxon>Shewanella</taxon>
    </lineage>
</organism>
<dbReference type="CDD" id="cd01948">
    <property type="entry name" value="EAL"/>
    <property type="match status" value="1"/>
</dbReference>
<dbReference type="RefSeq" id="WP_169564225.1">
    <property type="nucleotide sequence ID" value="NZ_JAAXYH010000006.1"/>
</dbReference>
<dbReference type="SUPFAM" id="SSF55781">
    <property type="entry name" value="GAF domain-like"/>
    <property type="match status" value="1"/>
</dbReference>
<dbReference type="SMART" id="SM00052">
    <property type="entry name" value="EAL"/>
    <property type="match status" value="1"/>
</dbReference>
<dbReference type="InterPro" id="IPR029016">
    <property type="entry name" value="GAF-like_dom_sf"/>
</dbReference>
<dbReference type="PANTHER" id="PTHR33121:SF76">
    <property type="entry name" value="SIGNALING PROTEIN"/>
    <property type="match status" value="1"/>
</dbReference>
<dbReference type="InterPro" id="IPR003018">
    <property type="entry name" value="GAF"/>
</dbReference>
<dbReference type="EMBL" id="JAAXYH010000006">
    <property type="protein sequence ID" value="NMH65525.1"/>
    <property type="molecule type" value="Genomic_DNA"/>
</dbReference>
<dbReference type="PANTHER" id="PTHR33121">
    <property type="entry name" value="CYCLIC DI-GMP PHOSPHODIESTERASE PDEF"/>
    <property type="match status" value="1"/>
</dbReference>
<dbReference type="Proteomes" id="UP000737113">
    <property type="component" value="Unassembled WGS sequence"/>
</dbReference>
<dbReference type="Gene3D" id="3.30.450.40">
    <property type="match status" value="1"/>
</dbReference>
<dbReference type="SMART" id="SM00065">
    <property type="entry name" value="GAF"/>
    <property type="match status" value="1"/>
</dbReference>
<dbReference type="Pfam" id="PF01590">
    <property type="entry name" value="GAF"/>
    <property type="match status" value="1"/>
</dbReference>
<accession>A0A972JJU6</accession>
<dbReference type="PROSITE" id="PS50883">
    <property type="entry name" value="EAL"/>
    <property type="match status" value="1"/>
</dbReference>
<evidence type="ECO:0000313" key="2">
    <source>
        <dbReference type="EMBL" id="NMH65525.1"/>
    </source>
</evidence>
<name>A0A972JJU6_9GAMM</name>
<dbReference type="InterPro" id="IPR050706">
    <property type="entry name" value="Cyclic-di-GMP_PDE-like"/>
</dbReference>
<dbReference type="Gene3D" id="3.20.20.450">
    <property type="entry name" value="EAL domain"/>
    <property type="match status" value="1"/>
</dbReference>
<evidence type="ECO:0000259" key="1">
    <source>
        <dbReference type="PROSITE" id="PS50883"/>
    </source>
</evidence>
<dbReference type="Pfam" id="PF00563">
    <property type="entry name" value="EAL"/>
    <property type="match status" value="1"/>
</dbReference>
<evidence type="ECO:0000313" key="3">
    <source>
        <dbReference type="Proteomes" id="UP000737113"/>
    </source>
</evidence>
<dbReference type="InterPro" id="IPR001633">
    <property type="entry name" value="EAL_dom"/>
</dbReference>
<proteinExistence type="predicted"/>
<dbReference type="GO" id="GO:0071111">
    <property type="term" value="F:cyclic-guanylate-specific phosphodiesterase activity"/>
    <property type="evidence" value="ECO:0007669"/>
    <property type="project" value="InterPro"/>
</dbReference>
<comment type="caution">
    <text evidence="2">The sequence shown here is derived from an EMBL/GenBank/DDBJ whole genome shotgun (WGS) entry which is preliminary data.</text>
</comment>
<protein>
    <submittedName>
        <fullName evidence="2">EAL domain-containing protein</fullName>
    </submittedName>
</protein>